<keyword evidence="2" id="KW-1185">Reference proteome</keyword>
<dbReference type="EMBL" id="BAABBO010000001">
    <property type="protein sequence ID" value="GAA3947564.1"/>
    <property type="molecule type" value="Genomic_DNA"/>
</dbReference>
<organism evidence="1 2">
    <name type="scientific">Allohahella marinimesophila</name>
    <dbReference type="NCBI Taxonomy" id="1054972"/>
    <lineage>
        <taxon>Bacteria</taxon>
        <taxon>Pseudomonadati</taxon>
        <taxon>Pseudomonadota</taxon>
        <taxon>Gammaproteobacteria</taxon>
        <taxon>Oceanospirillales</taxon>
        <taxon>Hahellaceae</taxon>
        <taxon>Allohahella</taxon>
    </lineage>
</organism>
<sequence length="257" mass="27629">MRTSILLIVLSLFLAGCGSVEHKAPVRSSEAEAAFQLVQNAEGRKDDAARADLRSALGVFEALDDRPGRWAASAALANWHIAQREVETGAAYSRQAFELAPHTNSTHAMYESSLQLGQLTQDRDIILSAMPHAQNALETAVIHVLLNDHAAATQALAAYEQPANASRAENAARAFVLYRLGKHNGDKALVIEALKHYRLAADVYGVTDSLFLAATLETSPAAALELAQRALLSARQSGEPSRITVIAQWLALKGSQQ</sequence>
<evidence type="ECO:0000313" key="2">
    <source>
        <dbReference type="Proteomes" id="UP001501337"/>
    </source>
</evidence>
<comment type="caution">
    <text evidence="1">The sequence shown here is derived from an EMBL/GenBank/DDBJ whole genome shotgun (WGS) entry which is preliminary data.</text>
</comment>
<evidence type="ECO:0000313" key="1">
    <source>
        <dbReference type="EMBL" id="GAA3947564.1"/>
    </source>
</evidence>
<protein>
    <submittedName>
        <fullName evidence="1">Uncharacterized protein</fullName>
    </submittedName>
</protein>
<dbReference type="Proteomes" id="UP001501337">
    <property type="component" value="Unassembled WGS sequence"/>
</dbReference>
<reference evidence="2" key="1">
    <citation type="journal article" date="2019" name="Int. J. Syst. Evol. Microbiol.">
        <title>The Global Catalogue of Microorganisms (GCM) 10K type strain sequencing project: providing services to taxonomists for standard genome sequencing and annotation.</title>
        <authorList>
            <consortium name="The Broad Institute Genomics Platform"/>
            <consortium name="The Broad Institute Genome Sequencing Center for Infectious Disease"/>
            <person name="Wu L."/>
            <person name="Ma J."/>
        </authorList>
    </citation>
    <scope>NUCLEOTIDE SEQUENCE [LARGE SCALE GENOMIC DNA]</scope>
    <source>
        <strain evidence="2">JCM 17555</strain>
    </source>
</reference>
<proteinExistence type="predicted"/>
<gene>
    <name evidence="1" type="ORF">GCM10022278_03470</name>
</gene>
<accession>A0ABP7NHY8</accession>
<dbReference type="PROSITE" id="PS51257">
    <property type="entry name" value="PROKAR_LIPOPROTEIN"/>
    <property type="match status" value="1"/>
</dbReference>
<name>A0ABP7NHY8_9GAMM</name>